<reference evidence="2" key="1">
    <citation type="submission" date="2025-08" db="UniProtKB">
        <authorList>
            <consortium name="RefSeq"/>
        </authorList>
    </citation>
    <scope>IDENTIFICATION</scope>
</reference>
<protein>
    <submittedName>
        <fullName evidence="2">5'-nucleotidase</fullName>
    </submittedName>
</protein>
<dbReference type="Proteomes" id="UP000694863">
    <property type="component" value="Unplaced"/>
</dbReference>
<name>A0AC55DET4_ECHTE</name>
<accession>A0AC55DET4</accession>
<keyword evidence="1" id="KW-1185">Reference proteome</keyword>
<evidence type="ECO:0000313" key="1">
    <source>
        <dbReference type="Proteomes" id="UP000694863"/>
    </source>
</evidence>
<proteinExistence type="predicted"/>
<dbReference type="RefSeq" id="XP_045150253.1">
    <property type="nucleotide sequence ID" value="XM_045294318.1"/>
</dbReference>
<gene>
    <name evidence="2" type="primary">NT5E</name>
</gene>
<organism evidence="1 2">
    <name type="scientific">Echinops telfairi</name>
    <name type="common">Lesser hedgehog tenrec</name>
    <dbReference type="NCBI Taxonomy" id="9371"/>
    <lineage>
        <taxon>Eukaryota</taxon>
        <taxon>Metazoa</taxon>
        <taxon>Chordata</taxon>
        <taxon>Craniata</taxon>
        <taxon>Vertebrata</taxon>
        <taxon>Euteleostomi</taxon>
        <taxon>Mammalia</taxon>
        <taxon>Eutheria</taxon>
        <taxon>Afrotheria</taxon>
        <taxon>Tenrecidae</taxon>
        <taxon>Tenrecinae</taxon>
        <taxon>Echinops</taxon>
    </lineage>
</organism>
<sequence>MDGGAHQLGRRARRTLHLLSRTGDRAATRRNTGSAHGPLGPIGARGQCPAPSARRGTTSLLFLQGARASCRATTDPGVRVGSGERAGECWQPAPLLAGTWTRPATLPLSRGLAPRRPRPSPALGAASRAAAGTHSRAGLAPGPRAAAMRPGAPRAAALPFVALGALLWSSAGAWKLTILHTNDVHSRLEQTNEDSGKCVNASLCVGGVARLFTKVKQVRNSEPNVLLLDAGDQYQGTIWFTVYKGAEVVHFMNALSYDAMALGNHEFDNGVEGLMDPLLRGVKFPILSANIKAKGPLASQISGLYFPYKILNVGHEAVGIVGYTSRETPFLSNPGTNLVFEDEITTVQQEVDKLKALNVTKIIALGHSGFEMDKLIAQKVRGVDVVVGGHSNTFLYTGNSLIKTMQPGPLHGLLCLFCLSNSYFVTVLQYILNVNMCKSYKKETYQMKRAVKKLYDTDVAKVNPLIRPDREKKACPVENSLRGKQRHVKGHWGRNHGGRTAAGTRLVAQRLPECEKLAEEGRRQGGIETSSPRKSTPARPQTWWLQPGSSWQYQQSDLVPRASADKKLEEIPKLKGLLKLFPTMELMPWTTLVEDYGVDLRKALARVQQLMLLAPQRKVVQECTIFYCLTKKKCVITYPNPAIKADINKWRIKLDNYSAQELGRTIVYLDGSTQSCRFRECNMGNLICDAMINNNLRHPDEMTWNHVSMCIVNGGSIRSPIDERNNGTITWENLAAVLPFGGTFDLVQLKGSTLKKAFEHSVHRHGQSTGEFLQVGGIHVVYDLTQNPGNRVVSIEVLCTKCRVPTYEPLKMDEVYKVVLPSFLANGGDSFQMIKNELLKHDSGDQDISVVSEYIFKMKVVYPAVEGRIKFSAGSYCRGSLFLISLSLLAVYLTLHQ</sequence>
<evidence type="ECO:0000313" key="2">
    <source>
        <dbReference type="RefSeq" id="XP_045150253.1"/>
    </source>
</evidence>